<gene>
    <name evidence="3" type="ORF">BDV40DRAFT_302332</name>
</gene>
<accession>A0A5N6UPB3</accession>
<evidence type="ECO:0000313" key="3">
    <source>
        <dbReference type="EMBL" id="KAE8160406.1"/>
    </source>
</evidence>
<feature type="compositionally biased region" description="Low complexity" evidence="1">
    <location>
        <begin position="38"/>
        <end position="54"/>
    </location>
</feature>
<evidence type="ECO:0000256" key="1">
    <source>
        <dbReference type="SAM" id="MobiDB-lite"/>
    </source>
</evidence>
<dbReference type="OrthoDB" id="43460at2759"/>
<dbReference type="Proteomes" id="UP000326950">
    <property type="component" value="Unassembled WGS sequence"/>
</dbReference>
<dbReference type="SMART" id="SM00516">
    <property type="entry name" value="SEC14"/>
    <property type="match status" value="1"/>
</dbReference>
<dbReference type="SUPFAM" id="SSF46938">
    <property type="entry name" value="CRAL/TRIO N-terminal domain"/>
    <property type="match status" value="1"/>
</dbReference>
<protein>
    <submittedName>
        <fullName evidence="3">CRAL-TRIO domain-containing protein</fullName>
    </submittedName>
</protein>
<dbReference type="PANTHER" id="PTHR46590">
    <property type="entry name" value="PHOSPHATIDYLINOSITOL TRANSFER PROTEIN CSR1-RELATED"/>
    <property type="match status" value="1"/>
</dbReference>
<dbReference type="Gene3D" id="3.40.525.10">
    <property type="entry name" value="CRAL-TRIO lipid binding domain"/>
    <property type="match status" value="1"/>
</dbReference>
<dbReference type="EMBL" id="ML738658">
    <property type="protein sequence ID" value="KAE8160406.1"/>
    <property type="molecule type" value="Genomic_DNA"/>
</dbReference>
<name>A0A5N6UPB3_ASPTM</name>
<dbReference type="InterPro" id="IPR011074">
    <property type="entry name" value="CRAL/TRIO_N_dom"/>
</dbReference>
<evidence type="ECO:0000313" key="4">
    <source>
        <dbReference type="Proteomes" id="UP000326950"/>
    </source>
</evidence>
<dbReference type="PROSITE" id="PS50191">
    <property type="entry name" value="CRAL_TRIO"/>
    <property type="match status" value="1"/>
</dbReference>
<dbReference type="AlphaFoldDB" id="A0A5N6UPB3"/>
<dbReference type="InterPro" id="IPR052432">
    <property type="entry name" value="PITP/CRAL-TRIO"/>
</dbReference>
<sequence length="481" mass="54694">MTIATIETGYVGNLTQDQEEKLLQLWTIFLRACDPQLSRTDTSQSGQTTSATSTKQRRRLFSLSWSAEDPAKSNDAPPVPAKLLSELQAMKMNAQEIKSIQQVLTKLKPEELRSAFFAMMKQDHPDTFLLRYLRAEKWNVSKGFVKFTSALEWWSKQKQVETEVIRKGELHALHQSQSSTGSTDKKDGEDYMAQLRMGKGFFHGSDKSGRPICVVRARTHKPGAQSEKALNSYILYNIELMRLLLVPPVETMTLIFDLTNFALSNMEYAPVKFIIECFQENYPESLGYMLFYNAPWFFSGIWKVIRGWLDPVVAAKVHFVNSVEDLEQFIDRSQIVKELGGAEDWSYKYVEPEQDENAQLQDTTTRDSILAQHQRIGEELFEATSAWLSAKDKGNLGDASQQNDRRADIAIRLRENYWKLDPYVRSRTLLDRIGVIQAHGNIDFYPNKGSQVESKDENEKGAKAVVDQVEYASAAQVASAA</sequence>
<dbReference type="PANTHER" id="PTHR46590:SF2">
    <property type="entry name" value="CRAL_TRIO DOMAIN PROTEIN (AFU_ORTHOLOGUE AFUA_4G13930)-RELATED"/>
    <property type="match status" value="1"/>
</dbReference>
<dbReference type="InterPro" id="IPR001251">
    <property type="entry name" value="CRAL-TRIO_dom"/>
</dbReference>
<dbReference type="CDD" id="cd00170">
    <property type="entry name" value="SEC14"/>
    <property type="match status" value="1"/>
</dbReference>
<keyword evidence="4" id="KW-1185">Reference proteome</keyword>
<dbReference type="InterPro" id="IPR036273">
    <property type="entry name" value="CRAL/TRIO_N_dom_sf"/>
</dbReference>
<dbReference type="InterPro" id="IPR036865">
    <property type="entry name" value="CRAL-TRIO_dom_sf"/>
</dbReference>
<proteinExistence type="predicted"/>
<dbReference type="SUPFAM" id="SSF52087">
    <property type="entry name" value="CRAL/TRIO domain"/>
    <property type="match status" value="1"/>
</dbReference>
<feature type="region of interest" description="Disordered" evidence="1">
    <location>
        <begin position="38"/>
        <end position="57"/>
    </location>
</feature>
<dbReference type="SMART" id="SM01100">
    <property type="entry name" value="CRAL_TRIO_N"/>
    <property type="match status" value="1"/>
</dbReference>
<feature type="domain" description="CRAL-TRIO" evidence="2">
    <location>
        <begin position="190"/>
        <end position="347"/>
    </location>
</feature>
<organism evidence="3 4">
    <name type="scientific">Aspergillus tamarii</name>
    <dbReference type="NCBI Taxonomy" id="41984"/>
    <lineage>
        <taxon>Eukaryota</taxon>
        <taxon>Fungi</taxon>
        <taxon>Dikarya</taxon>
        <taxon>Ascomycota</taxon>
        <taxon>Pezizomycotina</taxon>
        <taxon>Eurotiomycetes</taxon>
        <taxon>Eurotiomycetidae</taxon>
        <taxon>Eurotiales</taxon>
        <taxon>Aspergillaceae</taxon>
        <taxon>Aspergillus</taxon>
        <taxon>Aspergillus subgen. Circumdati</taxon>
    </lineage>
</organism>
<evidence type="ECO:0000259" key="2">
    <source>
        <dbReference type="PROSITE" id="PS50191"/>
    </source>
</evidence>
<reference evidence="3 4" key="1">
    <citation type="submission" date="2019-04" db="EMBL/GenBank/DDBJ databases">
        <title>Friends and foes A comparative genomics study of 23 Aspergillus species from section Flavi.</title>
        <authorList>
            <consortium name="DOE Joint Genome Institute"/>
            <person name="Kjaerbolling I."/>
            <person name="Vesth T."/>
            <person name="Frisvad J.C."/>
            <person name="Nybo J.L."/>
            <person name="Theobald S."/>
            <person name="Kildgaard S."/>
            <person name="Isbrandt T."/>
            <person name="Kuo A."/>
            <person name="Sato A."/>
            <person name="Lyhne E.K."/>
            <person name="Kogle M.E."/>
            <person name="Wiebenga A."/>
            <person name="Kun R.S."/>
            <person name="Lubbers R.J."/>
            <person name="Makela M.R."/>
            <person name="Barry K."/>
            <person name="Chovatia M."/>
            <person name="Clum A."/>
            <person name="Daum C."/>
            <person name="Haridas S."/>
            <person name="He G."/>
            <person name="LaButti K."/>
            <person name="Lipzen A."/>
            <person name="Mondo S."/>
            <person name="Riley R."/>
            <person name="Salamov A."/>
            <person name="Simmons B.A."/>
            <person name="Magnuson J.K."/>
            <person name="Henrissat B."/>
            <person name="Mortensen U.H."/>
            <person name="Larsen T.O."/>
            <person name="Devries R.P."/>
            <person name="Grigoriev I.V."/>
            <person name="Machida M."/>
            <person name="Baker S.E."/>
            <person name="Andersen M.R."/>
        </authorList>
    </citation>
    <scope>NUCLEOTIDE SEQUENCE [LARGE SCALE GENOMIC DNA]</scope>
    <source>
        <strain evidence="3 4">CBS 117626</strain>
    </source>
</reference>
<dbReference type="Pfam" id="PF03765">
    <property type="entry name" value="CRAL_TRIO_N"/>
    <property type="match status" value="1"/>
</dbReference>
<dbReference type="Pfam" id="PF00650">
    <property type="entry name" value="CRAL_TRIO"/>
    <property type="match status" value="1"/>
</dbReference>